<accession>F4A0Y1</accession>
<dbReference type="KEGG" id="mas:Mahau_2937"/>
<dbReference type="RefSeq" id="WP_013782469.1">
    <property type="nucleotide sequence ID" value="NC_015520.1"/>
</dbReference>
<evidence type="ECO:0000313" key="3">
    <source>
        <dbReference type="Proteomes" id="UP000008457"/>
    </source>
</evidence>
<dbReference type="STRING" id="697281.Mahau_2937"/>
<sequence length="164" mass="18877">MKLTNLQRIILVVYAIVIINICIFFAPKSFFARSDGVNIIQHIEYSPVWRNSHYFRTRAIKQNASPQDVNNAGELDWYIRIDYYRMFVEIFVATVIASILFVLSMFPKEKLAKVNVDATPLPQVTQKKKIPWWGWMLISWAIFPGAVIVIAWIADLISKVKGGS</sequence>
<gene>
    <name evidence="2" type="ordered locus">Mahau_2937</name>
</gene>
<keyword evidence="3" id="KW-1185">Reference proteome</keyword>
<dbReference type="AlphaFoldDB" id="F4A0Y1"/>
<evidence type="ECO:0000313" key="2">
    <source>
        <dbReference type="EMBL" id="AEE98058.1"/>
    </source>
</evidence>
<proteinExistence type="predicted"/>
<keyword evidence="1" id="KW-1133">Transmembrane helix</keyword>
<feature type="transmembrane region" description="Helical" evidence="1">
    <location>
        <begin position="6"/>
        <end position="26"/>
    </location>
</feature>
<keyword evidence="1" id="KW-0472">Membrane</keyword>
<organism evidence="2 3">
    <name type="scientific">Mahella australiensis (strain DSM 15567 / CIP 107919 / 50-1 BON)</name>
    <dbReference type="NCBI Taxonomy" id="697281"/>
    <lineage>
        <taxon>Bacteria</taxon>
        <taxon>Bacillati</taxon>
        <taxon>Bacillota</taxon>
        <taxon>Clostridia</taxon>
        <taxon>Thermoanaerobacterales</taxon>
        <taxon>Thermoanaerobacterales Family IV. Incertae Sedis</taxon>
        <taxon>Mahella</taxon>
    </lineage>
</organism>
<dbReference type="HOGENOM" id="CLU_1617031_0_0_9"/>
<dbReference type="EMBL" id="CP002360">
    <property type="protein sequence ID" value="AEE98058.1"/>
    <property type="molecule type" value="Genomic_DNA"/>
</dbReference>
<keyword evidence="1" id="KW-0812">Transmembrane</keyword>
<name>F4A0Y1_MAHA5</name>
<evidence type="ECO:0000256" key="1">
    <source>
        <dbReference type="SAM" id="Phobius"/>
    </source>
</evidence>
<reference evidence="2 3" key="2">
    <citation type="journal article" date="2011" name="Stand. Genomic Sci.">
        <title>Complete genome sequence of Mahella australiensis type strain (50-1 BON).</title>
        <authorList>
            <person name="Sikorski J."/>
            <person name="Teshima H."/>
            <person name="Nolan M."/>
            <person name="Lucas S."/>
            <person name="Hammon N."/>
            <person name="Deshpande S."/>
            <person name="Cheng J.F."/>
            <person name="Pitluck S."/>
            <person name="Liolios K."/>
            <person name="Pagani I."/>
            <person name="Ivanova N."/>
            <person name="Huntemann M."/>
            <person name="Mavromatis K."/>
            <person name="Ovchinikova G."/>
            <person name="Pati A."/>
            <person name="Tapia R."/>
            <person name="Han C."/>
            <person name="Goodwin L."/>
            <person name="Chen A."/>
            <person name="Palaniappan K."/>
            <person name="Land M."/>
            <person name="Hauser L."/>
            <person name="Ngatchou-Djao O.D."/>
            <person name="Rohde M."/>
            <person name="Pukall R."/>
            <person name="Spring S."/>
            <person name="Abt B."/>
            <person name="Goker M."/>
            <person name="Detter J.C."/>
            <person name="Woyke T."/>
            <person name="Bristow J."/>
            <person name="Markowitz V."/>
            <person name="Hugenholtz P."/>
            <person name="Eisen J.A."/>
            <person name="Kyrpides N.C."/>
            <person name="Klenk H.P."/>
            <person name="Lapidus A."/>
        </authorList>
    </citation>
    <scope>NUCLEOTIDE SEQUENCE [LARGE SCALE GENOMIC DNA]</scope>
    <source>
        <strain evidence="3">DSM 15567 / CIP 107919 / 50-1 BON</strain>
    </source>
</reference>
<reference evidence="3" key="1">
    <citation type="submission" date="2010-11" db="EMBL/GenBank/DDBJ databases">
        <title>The complete genome of Mahella australiensis DSM 15567.</title>
        <authorList>
            <consortium name="US DOE Joint Genome Institute (JGI-PGF)"/>
            <person name="Lucas S."/>
            <person name="Copeland A."/>
            <person name="Lapidus A."/>
            <person name="Bruce D."/>
            <person name="Goodwin L."/>
            <person name="Pitluck S."/>
            <person name="Kyrpides N."/>
            <person name="Mavromatis K."/>
            <person name="Pagani I."/>
            <person name="Ivanova N."/>
            <person name="Teshima H."/>
            <person name="Brettin T."/>
            <person name="Detter J.C."/>
            <person name="Han C."/>
            <person name="Tapia R."/>
            <person name="Land M."/>
            <person name="Hauser L."/>
            <person name="Markowitz V."/>
            <person name="Cheng J.-F."/>
            <person name="Hugenholtz P."/>
            <person name="Woyke T."/>
            <person name="Wu D."/>
            <person name="Spring S."/>
            <person name="Pukall R."/>
            <person name="Steenblock K."/>
            <person name="Schneider S."/>
            <person name="Klenk H.-P."/>
            <person name="Eisen J.A."/>
        </authorList>
    </citation>
    <scope>NUCLEOTIDE SEQUENCE [LARGE SCALE GENOMIC DNA]</scope>
    <source>
        <strain evidence="3">DSM 15567 / CIP 107919 / 50-1 BON</strain>
    </source>
</reference>
<feature type="transmembrane region" description="Helical" evidence="1">
    <location>
        <begin position="86"/>
        <end position="106"/>
    </location>
</feature>
<protein>
    <submittedName>
        <fullName evidence="2">Uncharacterized protein</fullName>
    </submittedName>
</protein>
<feature type="transmembrane region" description="Helical" evidence="1">
    <location>
        <begin position="132"/>
        <end position="154"/>
    </location>
</feature>
<dbReference type="Proteomes" id="UP000008457">
    <property type="component" value="Chromosome"/>
</dbReference>